<evidence type="ECO:0000256" key="1">
    <source>
        <dbReference type="SAM" id="Coils"/>
    </source>
</evidence>
<evidence type="ECO:0000313" key="3">
    <source>
        <dbReference type="Proteomes" id="UP000765802"/>
    </source>
</evidence>
<dbReference type="EMBL" id="MBUA01000001">
    <property type="protein sequence ID" value="MBC6490113.1"/>
    <property type="molecule type" value="Genomic_DNA"/>
</dbReference>
<dbReference type="Proteomes" id="UP000765802">
    <property type="component" value="Unassembled WGS sequence"/>
</dbReference>
<proteinExistence type="predicted"/>
<evidence type="ECO:0000313" key="2">
    <source>
        <dbReference type="EMBL" id="MBC6490113.1"/>
    </source>
</evidence>
<accession>A0ABR7M523</accession>
<comment type="caution">
    <text evidence="2">The sequence shown here is derived from an EMBL/GenBank/DDBJ whole genome shotgun (WGS) entry which is preliminary data.</text>
</comment>
<name>A0ABR7M523_9BACT</name>
<feature type="coiled-coil region" evidence="1">
    <location>
        <begin position="13"/>
        <end position="77"/>
    </location>
</feature>
<dbReference type="RefSeq" id="WP_187255438.1">
    <property type="nucleotide sequence ID" value="NZ_JBHULF010000006.1"/>
</dbReference>
<organism evidence="2 3">
    <name type="scientific">Flavihumibacter stibioxidans</name>
    <dbReference type="NCBI Taxonomy" id="1834163"/>
    <lineage>
        <taxon>Bacteria</taxon>
        <taxon>Pseudomonadati</taxon>
        <taxon>Bacteroidota</taxon>
        <taxon>Chitinophagia</taxon>
        <taxon>Chitinophagales</taxon>
        <taxon>Chitinophagaceae</taxon>
        <taxon>Flavihumibacter</taxon>
    </lineage>
</organism>
<keyword evidence="1" id="KW-0175">Coiled coil</keyword>
<gene>
    <name evidence="2" type="ORF">BC349_03975</name>
</gene>
<protein>
    <submittedName>
        <fullName evidence="2">Uncharacterized protein</fullName>
    </submittedName>
</protein>
<reference evidence="2 3" key="1">
    <citation type="submission" date="2016-07" db="EMBL/GenBank/DDBJ databases">
        <title>Genome analysis of Flavihumibacter stibioxidans YS-17.</title>
        <authorList>
            <person name="Shi K."/>
            <person name="Han Y."/>
            <person name="Wang G."/>
        </authorList>
    </citation>
    <scope>NUCLEOTIDE SEQUENCE [LARGE SCALE GENOMIC DNA]</scope>
    <source>
        <strain evidence="2 3">YS-17</strain>
    </source>
</reference>
<sequence>MIFSIAGYCFDELTDWDEMIRFLREELEDFEQRLDDAIRRDSIPALAGQAEDLLERLELKKTELLRLEAAIQAQDNRIMQDGELLDDTNLPPDVISSQDSLRADMFTAEKDFIDLKYGVYDFLSGLLKQ</sequence>
<keyword evidence="3" id="KW-1185">Reference proteome</keyword>